<protein>
    <submittedName>
        <fullName evidence="2">Uncharacterized protein</fullName>
    </submittedName>
</protein>
<organism evidence="2 3">
    <name type="scientific">Aeromonas veronii</name>
    <dbReference type="NCBI Taxonomy" id="654"/>
    <lineage>
        <taxon>Bacteria</taxon>
        <taxon>Pseudomonadati</taxon>
        <taxon>Pseudomonadota</taxon>
        <taxon>Gammaproteobacteria</taxon>
        <taxon>Aeromonadales</taxon>
        <taxon>Aeromonadaceae</taxon>
        <taxon>Aeromonas</taxon>
    </lineage>
</organism>
<feature type="compositionally biased region" description="Basic and acidic residues" evidence="1">
    <location>
        <begin position="182"/>
        <end position="196"/>
    </location>
</feature>
<dbReference type="EMBL" id="CABWLC010000004">
    <property type="protein sequence ID" value="VXA81549.1"/>
    <property type="molecule type" value="Genomic_DNA"/>
</dbReference>
<gene>
    <name evidence="2" type="ORF">AERO8C_120085</name>
</gene>
<feature type="compositionally biased region" description="Basic and acidic residues" evidence="1">
    <location>
        <begin position="130"/>
        <end position="142"/>
    </location>
</feature>
<feature type="region of interest" description="Disordered" evidence="1">
    <location>
        <begin position="76"/>
        <end position="142"/>
    </location>
</feature>
<feature type="compositionally biased region" description="Basic and acidic residues" evidence="1">
    <location>
        <begin position="380"/>
        <end position="393"/>
    </location>
</feature>
<feature type="region of interest" description="Disordered" evidence="1">
    <location>
        <begin position="174"/>
        <end position="196"/>
    </location>
</feature>
<feature type="region of interest" description="Disordered" evidence="1">
    <location>
        <begin position="349"/>
        <end position="393"/>
    </location>
</feature>
<reference evidence="2 3" key="1">
    <citation type="submission" date="2019-10" db="EMBL/GenBank/DDBJ databases">
        <authorList>
            <person name="Karimi E."/>
        </authorList>
    </citation>
    <scope>NUCLEOTIDE SEQUENCE [LARGE SCALE GENOMIC DNA]</scope>
    <source>
        <strain evidence="2">Aeromonas sp. 8C</strain>
    </source>
</reference>
<evidence type="ECO:0000313" key="2">
    <source>
        <dbReference type="EMBL" id="VXA81549.1"/>
    </source>
</evidence>
<evidence type="ECO:0000313" key="3">
    <source>
        <dbReference type="Proteomes" id="UP000439123"/>
    </source>
</evidence>
<proteinExistence type="predicted"/>
<dbReference type="AlphaFoldDB" id="A0A653KQA3"/>
<evidence type="ECO:0000256" key="1">
    <source>
        <dbReference type="SAM" id="MobiDB-lite"/>
    </source>
</evidence>
<feature type="compositionally biased region" description="Low complexity" evidence="1">
    <location>
        <begin position="288"/>
        <end position="300"/>
    </location>
</feature>
<feature type="region of interest" description="Disordered" evidence="1">
    <location>
        <begin position="226"/>
        <end position="336"/>
    </location>
</feature>
<name>A0A653KQA3_AERVE</name>
<sequence length="451" mass="47007">MTVDPDELEHEQQGYHQHAGVDFAPAAGACLHHAVGDEAHGDPLGDGEAERHHHRGHEGRYRFGQIFPLHPSQLGAHQHTHIDKGASGGVGRHHGGDRREEDRQQEQQANHDGSQTGTAADGDAGAALDKGGDRGGAHESAADGADAIHHQRLFHAREVALVIGQLGAVGDADQGAGGVEQVDQHKGEDDPGEADVERTHQIQLAEHRLDAGGHGDKALEGDIAKQPAQRGGDHDGDQHGGMNAAGGEDADQEEAEQTQQAGQGGEVAHGHHSRGAGHDDPGVVQAEQGDQQTDTGGDADPQGERNVADQPVAHPQQGEDQQTHGAPEDGAHAHLPGVAHTCNHYEGEEGIEAHGGGQRDRQVGQQAHQDAADTGDEAGGDEHGLGVHARRREDLRVDEHDIDHGQEGGDTGDHFGAGGSAMALQGKQALKQSLPGGLIGSLVLLIHVGFQ</sequence>
<feature type="compositionally biased region" description="Low complexity" evidence="1">
    <location>
        <begin position="119"/>
        <end position="129"/>
    </location>
</feature>
<dbReference type="Proteomes" id="UP000439123">
    <property type="component" value="Unassembled WGS sequence"/>
</dbReference>
<accession>A0A653KQA3</accession>